<evidence type="ECO:0000313" key="3">
    <source>
        <dbReference type="EMBL" id="JAT28095.1"/>
    </source>
</evidence>
<dbReference type="GO" id="GO:0045505">
    <property type="term" value="F:dynein intermediate chain binding"/>
    <property type="evidence" value="ECO:0007669"/>
    <property type="project" value="InterPro"/>
</dbReference>
<name>A0A1B6LWQ5_9HEMI</name>
<dbReference type="InterPro" id="IPR026983">
    <property type="entry name" value="DHC"/>
</dbReference>
<gene>
    <name evidence="3" type="ORF">g.600</name>
</gene>
<feature type="compositionally biased region" description="Basic and acidic residues" evidence="1">
    <location>
        <begin position="77"/>
        <end position="87"/>
    </location>
</feature>
<proteinExistence type="predicted"/>
<dbReference type="PANTHER" id="PTHR22878">
    <property type="entry name" value="DYNEIN HEAVY CHAIN 6, AXONEMAL-LIKE-RELATED"/>
    <property type="match status" value="1"/>
</dbReference>
<dbReference type="InterPro" id="IPR041228">
    <property type="entry name" value="Dynein_C"/>
</dbReference>
<feature type="compositionally biased region" description="Basic and acidic residues" evidence="1">
    <location>
        <begin position="102"/>
        <end position="131"/>
    </location>
</feature>
<dbReference type="AlphaFoldDB" id="A0A1B6LWQ5"/>
<reference evidence="3" key="1">
    <citation type="submission" date="2015-11" db="EMBL/GenBank/DDBJ databases">
        <title>De novo transcriptome assembly of four potential Pierce s Disease insect vectors from Arizona vineyards.</title>
        <authorList>
            <person name="Tassone E.E."/>
        </authorList>
    </citation>
    <scope>NUCLEOTIDE SEQUENCE</scope>
</reference>
<dbReference type="EMBL" id="GEBQ01011882">
    <property type="protein sequence ID" value="JAT28095.1"/>
    <property type="molecule type" value="Transcribed_RNA"/>
</dbReference>
<dbReference type="Pfam" id="PF18199">
    <property type="entry name" value="Dynein_C"/>
    <property type="match status" value="1"/>
</dbReference>
<accession>A0A1B6LWQ5</accession>
<sequence length="299" mass="33284">VIQELPDNPTAEVFGLNCNAEIQHNLDVTQELFDTLMLMQPNAMRKKHWHCASTLSVVDSILKKLPSKVNPVVESAENLKVESKSPVDDTEVPDDEATDQEIDNRDSEIELSVHHSESEVETTHPEVKSTCHEVGASSPSEYSEVDIAGPPEGLAIVLAQECKLYNRLLSKIHDSLLAFRGAFLGTSETSEDIEQMGFQVEKDEIPSSWLKVSYTTSKTLGGYIDDLINRLTFLKEWCCRGIQKELWLPGLFCPQALLVTVLHQHARTSHTPFHLLGYEHVVLDGSDSDAADHSGLVVW</sequence>
<feature type="non-terminal residue" evidence="3">
    <location>
        <position position="1"/>
    </location>
</feature>
<feature type="non-terminal residue" evidence="3">
    <location>
        <position position="299"/>
    </location>
</feature>
<feature type="domain" description="Dynein heavy chain C-terminal" evidence="2">
    <location>
        <begin position="120"/>
        <end position="289"/>
    </location>
</feature>
<dbReference type="Gene3D" id="1.20.1270.280">
    <property type="match status" value="1"/>
</dbReference>
<protein>
    <recommendedName>
        <fullName evidence="2">Dynein heavy chain C-terminal domain-containing protein</fullName>
    </recommendedName>
</protein>
<evidence type="ECO:0000256" key="1">
    <source>
        <dbReference type="SAM" id="MobiDB-lite"/>
    </source>
</evidence>
<dbReference type="GO" id="GO:0007018">
    <property type="term" value="P:microtubule-based movement"/>
    <property type="evidence" value="ECO:0007669"/>
    <property type="project" value="InterPro"/>
</dbReference>
<evidence type="ECO:0000259" key="2">
    <source>
        <dbReference type="Pfam" id="PF18199"/>
    </source>
</evidence>
<organism evidence="3">
    <name type="scientific">Graphocephala atropunctata</name>
    <dbReference type="NCBI Taxonomy" id="36148"/>
    <lineage>
        <taxon>Eukaryota</taxon>
        <taxon>Metazoa</taxon>
        <taxon>Ecdysozoa</taxon>
        <taxon>Arthropoda</taxon>
        <taxon>Hexapoda</taxon>
        <taxon>Insecta</taxon>
        <taxon>Pterygota</taxon>
        <taxon>Neoptera</taxon>
        <taxon>Paraneoptera</taxon>
        <taxon>Hemiptera</taxon>
        <taxon>Auchenorrhyncha</taxon>
        <taxon>Membracoidea</taxon>
        <taxon>Cicadellidae</taxon>
        <taxon>Cicadellinae</taxon>
        <taxon>Cicadellini</taxon>
        <taxon>Graphocephala</taxon>
    </lineage>
</organism>
<feature type="compositionally biased region" description="Acidic residues" evidence="1">
    <location>
        <begin position="88"/>
        <end position="101"/>
    </location>
</feature>
<dbReference type="GO" id="GO:0051959">
    <property type="term" value="F:dynein light intermediate chain binding"/>
    <property type="evidence" value="ECO:0007669"/>
    <property type="project" value="InterPro"/>
</dbReference>
<dbReference type="GO" id="GO:0030286">
    <property type="term" value="C:dynein complex"/>
    <property type="evidence" value="ECO:0007669"/>
    <property type="project" value="InterPro"/>
</dbReference>
<feature type="region of interest" description="Disordered" evidence="1">
    <location>
        <begin position="77"/>
        <end position="136"/>
    </location>
</feature>
<dbReference type="PANTHER" id="PTHR22878:SF68">
    <property type="entry name" value="DYNEIN HEAVY CHAIN 6, AXONEMAL-LIKE"/>
    <property type="match status" value="1"/>
</dbReference>